<evidence type="ECO:0000313" key="2">
    <source>
        <dbReference type="EMBL" id="PWA36836.1"/>
    </source>
</evidence>
<comment type="caution">
    <text evidence="2">The sequence shown here is derived from an EMBL/GenBank/DDBJ whole genome shotgun (WGS) entry which is preliminary data.</text>
</comment>
<organism evidence="2 3">
    <name type="scientific">Artemisia annua</name>
    <name type="common">Sweet wormwood</name>
    <dbReference type="NCBI Taxonomy" id="35608"/>
    <lineage>
        <taxon>Eukaryota</taxon>
        <taxon>Viridiplantae</taxon>
        <taxon>Streptophyta</taxon>
        <taxon>Embryophyta</taxon>
        <taxon>Tracheophyta</taxon>
        <taxon>Spermatophyta</taxon>
        <taxon>Magnoliopsida</taxon>
        <taxon>eudicotyledons</taxon>
        <taxon>Gunneridae</taxon>
        <taxon>Pentapetalae</taxon>
        <taxon>asterids</taxon>
        <taxon>campanulids</taxon>
        <taxon>Asterales</taxon>
        <taxon>Asteraceae</taxon>
        <taxon>Asteroideae</taxon>
        <taxon>Anthemideae</taxon>
        <taxon>Artemisiinae</taxon>
        <taxon>Artemisia</taxon>
    </lineage>
</organism>
<gene>
    <name evidence="2" type="ORF">CTI12_AA596050</name>
</gene>
<proteinExistence type="predicted"/>
<dbReference type="Proteomes" id="UP000245207">
    <property type="component" value="Unassembled WGS sequence"/>
</dbReference>
<reference evidence="2 3" key="1">
    <citation type="journal article" date="2018" name="Mol. Plant">
        <title>The genome of Artemisia annua provides insight into the evolution of Asteraceae family and artemisinin biosynthesis.</title>
        <authorList>
            <person name="Shen Q."/>
            <person name="Zhang L."/>
            <person name="Liao Z."/>
            <person name="Wang S."/>
            <person name="Yan T."/>
            <person name="Shi P."/>
            <person name="Liu M."/>
            <person name="Fu X."/>
            <person name="Pan Q."/>
            <person name="Wang Y."/>
            <person name="Lv Z."/>
            <person name="Lu X."/>
            <person name="Zhang F."/>
            <person name="Jiang W."/>
            <person name="Ma Y."/>
            <person name="Chen M."/>
            <person name="Hao X."/>
            <person name="Li L."/>
            <person name="Tang Y."/>
            <person name="Lv G."/>
            <person name="Zhou Y."/>
            <person name="Sun X."/>
            <person name="Brodelius P.E."/>
            <person name="Rose J.K.C."/>
            <person name="Tang K."/>
        </authorList>
    </citation>
    <scope>NUCLEOTIDE SEQUENCE [LARGE SCALE GENOMIC DNA]</scope>
    <source>
        <strain evidence="3">cv. Huhao1</strain>
        <tissue evidence="2">Leaf</tissue>
    </source>
</reference>
<protein>
    <submittedName>
        <fullName evidence="2">Uncharacterized protein</fullName>
    </submittedName>
</protein>
<evidence type="ECO:0000313" key="3">
    <source>
        <dbReference type="Proteomes" id="UP000245207"/>
    </source>
</evidence>
<sequence length="89" mass="10295">MKLEYPPVLTRIPSTPNTAMSYPPDEQAKEENKKQCEEKLKSHALTMKEEMVKKVDAEIEEMFPQYTHQPPINSLTCNSEVDRMLWIAG</sequence>
<feature type="region of interest" description="Disordered" evidence="1">
    <location>
        <begin position="1"/>
        <end position="34"/>
    </location>
</feature>
<dbReference type="AlphaFoldDB" id="A0A2U1KJ88"/>
<name>A0A2U1KJ88_ARTAN</name>
<accession>A0A2U1KJ88</accession>
<dbReference type="EMBL" id="PKPP01017586">
    <property type="protein sequence ID" value="PWA36836.1"/>
    <property type="molecule type" value="Genomic_DNA"/>
</dbReference>
<evidence type="ECO:0000256" key="1">
    <source>
        <dbReference type="SAM" id="MobiDB-lite"/>
    </source>
</evidence>
<keyword evidence="3" id="KW-1185">Reference proteome</keyword>